<dbReference type="AlphaFoldDB" id="A0A848AV09"/>
<protein>
    <submittedName>
        <fullName evidence="3">Type II secretion system protein</fullName>
    </submittedName>
</protein>
<evidence type="ECO:0000256" key="1">
    <source>
        <dbReference type="SAM" id="Phobius"/>
    </source>
</evidence>
<dbReference type="InterPro" id="IPR011453">
    <property type="entry name" value="DUF1559"/>
</dbReference>
<keyword evidence="1" id="KW-0812">Transmembrane</keyword>
<organism evidence="3 4">
    <name type="scientific">Victivallis vadensis</name>
    <dbReference type="NCBI Taxonomy" id="172901"/>
    <lineage>
        <taxon>Bacteria</taxon>
        <taxon>Pseudomonadati</taxon>
        <taxon>Lentisphaerota</taxon>
        <taxon>Lentisphaeria</taxon>
        <taxon>Victivallales</taxon>
        <taxon>Victivallaceae</taxon>
        <taxon>Victivallis</taxon>
    </lineage>
</organism>
<dbReference type="PANTHER" id="PTHR30093:SF2">
    <property type="entry name" value="TYPE II SECRETION SYSTEM PROTEIN H"/>
    <property type="match status" value="1"/>
</dbReference>
<keyword evidence="1" id="KW-0472">Membrane</keyword>
<keyword evidence="1" id="KW-1133">Transmembrane helix</keyword>
<dbReference type="SUPFAM" id="SSF54523">
    <property type="entry name" value="Pili subunits"/>
    <property type="match status" value="1"/>
</dbReference>
<reference evidence="3 4" key="1">
    <citation type="submission" date="2020-04" db="EMBL/GenBank/DDBJ databases">
        <authorList>
            <person name="Hitch T.C.A."/>
            <person name="Wylensek D."/>
            <person name="Clavel T."/>
        </authorList>
    </citation>
    <scope>NUCLEOTIDE SEQUENCE [LARGE SCALE GENOMIC DNA]</scope>
    <source>
        <strain evidence="3 4">COR2-253-APC-1A</strain>
    </source>
</reference>
<name>A0A848AV09_9BACT</name>
<dbReference type="Pfam" id="PF07596">
    <property type="entry name" value="SBP_bac_10"/>
    <property type="match status" value="1"/>
</dbReference>
<feature type="domain" description="DUF1559" evidence="2">
    <location>
        <begin position="30"/>
        <end position="124"/>
    </location>
</feature>
<feature type="transmembrane region" description="Helical" evidence="1">
    <location>
        <begin position="6"/>
        <end position="28"/>
    </location>
</feature>
<dbReference type="PANTHER" id="PTHR30093">
    <property type="entry name" value="GENERAL SECRETION PATHWAY PROTEIN G"/>
    <property type="match status" value="1"/>
</dbReference>
<dbReference type="Gene3D" id="3.30.700.10">
    <property type="entry name" value="Glycoprotein, Type 4 Pilin"/>
    <property type="match status" value="1"/>
</dbReference>
<evidence type="ECO:0000313" key="4">
    <source>
        <dbReference type="Proteomes" id="UP000576225"/>
    </source>
</evidence>
<accession>A0A848AV09</accession>
<dbReference type="InterPro" id="IPR045584">
    <property type="entry name" value="Pilin-like"/>
</dbReference>
<dbReference type="NCBIfam" id="TIGR02532">
    <property type="entry name" value="IV_pilin_GFxxxE"/>
    <property type="match status" value="1"/>
</dbReference>
<dbReference type="EMBL" id="JABAEW010000014">
    <property type="protein sequence ID" value="NMD86771.1"/>
    <property type="molecule type" value="Genomic_DNA"/>
</dbReference>
<evidence type="ECO:0000259" key="2">
    <source>
        <dbReference type="Pfam" id="PF07596"/>
    </source>
</evidence>
<dbReference type="InterPro" id="IPR012902">
    <property type="entry name" value="N_methyl_site"/>
</dbReference>
<proteinExistence type="predicted"/>
<gene>
    <name evidence="3" type="ORF">HF882_09260</name>
</gene>
<evidence type="ECO:0000313" key="3">
    <source>
        <dbReference type="EMBL" id="NMD86771.1"/>
    </source>
</evidence>
<sequence>MRTFFTLIELLVVIAIIAILASMLLPALNRAREKAQETQCLNNLKQIATASAFYSDTYEDYLVATGTAGDGSPSWVQNLTPFVTSKNGRGSIFYCPSWEKRSEQAYDQWWMTYALNAYAHGDAWGGGMYKFRRGRIKRPSIRVSGLDSTGTQAAISYGTLYGGWPGPYGIDHRHAGAYCRFFFDGHANASKELARTGGWGPNYDNILGDLP</sequence>
<dbReference type="Proteomes" id="UP000576225">
    <property type="component" value="Unassembled WGS sequence"/>
</dbReference>
<dbReference type="RefSeq" id="WP_168962395.1">
    <property type="nucleotide sequence ID" value="NZ_JABAEW010000014.1"/>
</dbReference>
<comment type="caution">
    <text evidence="3">The sequence shown here is derived from an EMBL/GenBank/DDBJ whole genome shotgun (WGS) entry which is preliminary data.</text>
</comment>